<feature type="coiled-coil region" evidence="5">
    <location>
        <begin position="182"/>
        <end position="289"/>
    </location>
</feature>
<feature type="region of interest" description="Disordered" evidence="6">
    <location>
        <begin position="1"/>
        <end position="24"/>
    </location>
</feature>
<reference evidence="8" key="3">
    <citation type="journal article" date="2019" name="G3 (Bethesda)">
        <title>Hybrid Assembly of the Genome of the Entomopathogenic Nematode Steinernema carpocapsae Identifies the X-Chromosome.</title>
        <authorList>
            <person name="Serra L."/>
            <person name="Macchietto M."/>
            <person name="Macias-Munoz A."/>
            <person name="McGill C.J."/>
            <person name="Rodriguez I.M."/>
            <person name="Rodriguez B."/>
            <person name="Murad R."/>
            <person name="Mortazavi A."/>
        </authorList>
    </citation>
    <scope>NUCLEOTIDE SEQUENCE</scope>
    <source>
        <strain evidence="8">ALL</strain>
    </source>
</reference>
<evidence type="ECO:0000313" key="8">
    <source>
        <dbReference type="EMBL" id="TKR81140.1"/>
    </source>
</evidence>
<dbReference type="InterPro" id="IPR051841">
    <property type="entry name" value="MT-Golgi_org_protein"/>
</dbReference>
<dbReference type="InterPro" id="IPR000237">
    <property type="entry name" value="GRIP_dom"/>
</dbReference>
<dbReference type="SMART" id="SM00755">
    <property type="entry name" value="Grip"/>
    <property type="match status" value="1"/>
</dbReference>
<dbReference type="EMBL" id="AZBU02000004">
    <property type="protein sequence ID" value="TKR81140.1"/>
    <property type="molecule type" value="Genomic_DNA"/>
</dbReference>
<evidence type="ECO:0000259" key="7">
    <source>
        <dbReference type="PROSITE" id="PS50913"/>
    </source>
</evidence>
<evidence type="ECO:0000256" key="3">
    <source>
        <dbReference type="ARBA" id="ARBA00022553"/>
    </source>
</evidence>
<feature type="coiled-coil region" evidence="5">
    <location>
        <begin position="329"/>
        <end position="363"/>
    </location>
</feature>
<keyword evidence="2" id="KW-0963">Cytoplasm</keyword>
<feature type="coiled-coil region" evidence="5">
    <location>
        <begin position="643"/>
        <end position="677"/>
    </location>
</feature>
<comment type="subcellular location">
    <subcellularLocation>
        <location evidence="1">Cytoplasm</location>
    </subcellularLocation>
</comment>
<comment type="caution">
    <text evidence="8">The sequence shown here is derived from an EMBL/GenBank/DDBJ whole genome shotgun (WGS) entry which is preliminary data.</text>
</comment>
<reference evidence="8" key="2">
    <citation type="journal article" date="2015" name="Genome Biol.">
        <title>Comparative genomics of Steinernema reveals deeply conserved gene regulatory networks.</title>
        <authorList>
            <person name="Dillman A.R."/>
            <person name="Macchietto M."/>
            <person name="Porter C.F."/>
            <person name="Rogers A."/>
            <person name="Williams B."/>
            <person name="Antoshechkin I."/>
            <person name="Lee M.M."/>
            <person name="Goodwin Z."/>
            <person name="Lu X."/>
            <person name="Lewis E.E."/>
            <person name="Goodrich-Blair H."/>
            <person name="Stock S.P."/>
            <person name="Adams B.J."/>
            <person name="Sternberg P.W."/>
            <person name="Mortazavi A."/>
        </authorList>
    </citation>
    <scope>NUCLEOTIDE SEQUENCE [LARGE SCALE GENOMIC DNA]</scope>
    <source>
        <strain evidence="8">ALL</strain>
    </source>
</reference>
<accession>A0A4U5NER5</accession>
<dbReference type="STRING" id="34508.A0A4U5NER5"/>
<dbReference type="OrthoDB" id="1926336at2759"/>
<evidence type="ECO:0000256" key="6">
    <source>
        <dbReference type="SAM" id="MobiDB-lite"/>
    </source>
</evidence>
<dbReference type="PANTHER" id="PTHR18902:SF25">
    <property type="entry name" value="GRIP AND COILED-COIL DOMAIN-CONTAINING PROTEIN 2"/>
    <property type="match status" value="1"/>
</dbReference>
<dbReference type="GO" id="GO:0005737">
    <property type="term" value="C:cytoplasm"/>
    <property type="evidence" value="ECO:0007669"/>
    <property type="project" value="UniProtKB-SubCell"/>
</dbReference>
<dbReference type="InterPro" id="IPR032023">
    <property type="entry name" value="GCC2_Rab_bind"/>
</dbReference>
<organism evidence="8">
    <name type="scientific">Steinernema carpocapsae</name>
    <name type="common">Entomopathogenic nematode</name>
    <dbReference type="NCBI Taxonomy" id="34508"/>
    <lineage>
        <taxon>Eukaryota</taxon>
        <taxon>Metazoa</taxon>
        <taxon>Ecdysozoa</taxon>
        <taxon>Nematoda</taxon>
        <taxon>Chromadorea</taxon>
        <taxon>Rhabditida</taxon>
        <taxon>Tylenchina</taxon>
        <taxon>Panagrolaimomorpha</taxon>
        <taxon>Strongyloidoidea</taxon>
        <taxon>Steinernematidae</taxon>
        <taxon>Steinernema</taxon>
    </lineage>
</organism>
<feature type="compositionally biased region" description="Basic and acidic residues" evidence="6">
    <location>
        <begin position="107"/>
        <end position="124"/>
    </location>
</feature>
<gene>
    <name evidence="8" type="ORF">L596_015068</name>
</gene>
<proteinExistence type="predicted"/>
<feature type="region of interest" description="Disordered" evidence="6">
    <location>
        <begin position="67"/>
        <end position="128"/>
    </location>
</feature>
<dbReference type="Pfam" id="PF01465">
    <property type="entry name" value="GRIP"/>
    <property type="match status" value="1"/>
</dbReference>
<dbReference type="Pfam" id="PF16704">
    <property type="entry name" value="Rab_bind"/>
    <property type="match status" value="1"/>
</dbReference>
<reference evidence="8" key="1">
    <citation type="submission" date="2013-11" db="EMBL/GenBank/DDBJ databases">
        <authorList>
            <person name="Sternberg P."/>
            <person name="Dillman A."/>
            <person name="Macchietto M."/>
        </authorList>
    </citation>
    <scope>NUCLEOTIDE SEQUENCE</scope>
    <source>
        <strain evidence="8">ALL</strain>
    </source>
</reference>
<keyword evidence="3" id="KW-0597">Phosphoprotein</keyword>
<evidence type="ECO:0000256" key="5">
    <source>
        <dbReference type="SAM" id="Coils"/>
    </source>
</evidence>
<evidence type="ECO:0000256" key="1">
    <source>
        <dbReference type="ARBA" id="ARBA00004496"/>
    </source>
</evidence>
<feature type="compositionally biased region" description="Basic and acidic residues" evidence="6">
    <location>
        <begin position="67"/>
        <end position="88"/>
    </location>
</feature>
<dbReference type="PROSITE" id="PS50913">
    <property type="entry name" value="GRIP"/>
    <property type="match status" value="1"/>
</dbReference>
<keyword evidence="4 5" id="KW-0175">Coiled coil</keyword>
<dbReference type="AlphaFoldDB" id="A0A4U5NER5"/>
<feature type="coiled-coil region" evidence="5">
    <location>
        <begin position="400"/>
        <end position="540"/>
    </location>
</feature>
<name>A0A4U5NER5_STECR</name>
<protein>
    <recommendedName>
        <fullName evidence="7">GRIP domain-containing protein</fullName>
    </recommendedName>
</protein>
<dbReference type="PANTHER" id="PTHR18902">
    <property type="entry name" value="NUCLEAR MITOTIC APPARATUS PROTEIN 1-RELATED"/>
    <property type="match status" value="1"/>
</dbReference>
<evidence type="ECO:0000256" key="2">
    <source>
        <dbReference type="ARBA" id="ARBA00022490"/>
    </source>
</evidence>
<sequence>MSADAVQKMLPSAVSSGACTPKSKLDSLSREDLVRFVKKQLENLGKARKEISMLKDAREKLEYELKQKESQEAEKIDSVRKEHRKENESISEELETLRRKCAQLQSEPKKDKNDENEVSGKEASESAGLKEILEEFEALKGELRQEQTRHRTLQADSSQMSEDLVSELQQVKNMFHTQTEDLLKKEQENKWLKTELDDLQSVYEDAKEKLNAIKETHSAVNVLSLEMADYEKGIESLKRDLKEANRHNEDQEKRMKELHEKFDASEQEREKLNSTNTKLKAAIVKIKKQSEERKESAEKYEKSCAAEGHRHEQMRIEWEQERVRMSKILGEQEEKIRQTDQLISSLQSQISILRGQREALQRQHDDVVMEFDVFKTKARYVLEQQKTAAPTESPAESDYCKKLKAQLESQVDANNSLSERCHLLDVEVSIAREKIFSLNENIETLKKEAREKVAHEKSKQKEQLTSAESRISSLMNQNHHLKMEVNDRVLALREKDRQIQDLHQETALAQQETKRLLGEIEVERRRAVALEGEIQTAKQNSNAVKPKISVKYPRGPQDSDLIKRVNRELLEKPVSSHLDGIWDEDQNFEGEVEDRPLEDVIFGNEEEPHSPYAQFASSENFSFSHLPGSEQLHQQLQHSGELLKETEENNALLVEQIKVLKEEVRRLERNADRASHLANTEYLKNVVMKFLAPEPKEGDDCRPQLIPVLTTMLKLSEKEVEALQRCSRNEESEVESSSSYSLLSGLHRWTGFS</sequence>
<evidence type="ECO:0000256" key="4">
    <source>
        <dbReference type="ARBA" id="ARBA00023054"/>
    </source>
</evidence>
<feature type="domain" description="GRIP" evidence="7">
    <location>
        <begin position="673"/>
        <end position="726"/>
    </location>
</feature>